<feature type="domain" description="POTRA" evidence="9">
    <location>
        <begin position="114"/>
        <end position="180"/>
    </location>
</feature>
<keyword evidence="11" id="KW-1185">Reference proteome</keyword>
<dbReference type="Gene3D" id="3.10.20.310">
    <property type="entry name" value="membrane protein fhac"/>
    <property type="match status" value="1"/>
</dbReference>
<evidence type="ECO:0000256" key="5">
    <source>
        <dbReference type="ARBA" id="ARBA00023306"/>
    </source>
</evidence>
<feature type="compositionally biased region" description="Basic residues" evidence="6">
    <location>
        <begin position="1"/>
        <end position="13"/>
    </location>
</feature>
<evidence type="ECO:0000256" key="1">
    <source>
        <dbReference type="ARBA" id="ARBA00022475"/>
    </source>
</evidence>
<keyword evidence="5" id="KW-0131">Cell cycle</keyword>
<reference evidence="11" key="1">
    <citation type="submission" date="2016-10" db="EMBL/GenBank/DDBJ databases">
        <authorList>
            <person name="Varghese N."/>
            <person name="Submissions S."/>
        </authorList>
    </citation>
    <scope>NUCLEOTIDE SEQUENCE [LARGE SCALE GENOMIC DNA]</scope>
    <source>
        <strain evidence="11">KPR-1</strain>
    </source>
</reference>
<gene>
    <name evidence="10" type="ORF">SAMN02910418_01619</name>
</gene>
<evidence type="ECO:0000256" key="6">
    <source>
        <dbReference type="SAM" id="MobiDB-lite"/>
    </source>
</evidence>
<sequence length="308" mass="33595">MKPPPRPRPRIHRPGLNEDDRQALITPEEEAEDRAKPEPRAEAERSPAPITQLAARAKETLRRDHSPVTSLNRVRDERRRAVWHARKRYAYWAAAAIVLIAALVWGAFFSPLFALTTIKVKTEGPEVSESAVTAVLEPYRGTPLPRLSTGDMRAAVEALTVVETVQVARSWPKEVIVTVNGREAVAAQQLADSGEFELLDAHGVVLGKRGEAPEGIPVISVGGEEHLRGALIQDVLTTLGALPDVVRSRLSSAAIDGDGLMSFTLDNSARVIWGGSNDIELKSRVLQVLLTQEAKVYDVSAPRTPVTK</sequence>
<dbReference type="PANTHER" id="PTHR37820">
    <property type="entry name" value="CELL DIVISION PROTEIN DIVIB"/>
    <property type="match status" value="1"/>
</dbReference>
<evidence type="ECO:0000256" key="7">
    <source>
        <dbReference type="SAM" id="Phobius"/>
    </source>
</evidence>
<name>A0A1H4B9F0_9ACTO</name>
<feature type="region of interest" description="Disordered" evidence="6">
    <location>
        <begin position="1"/>
        <end position="50"/>
    </location>
</feature>
<evidence type="ECO:0000259" key="8">
    <source>
        <dbReference type="Pfam" id="PF03799"/>
    </source>
</evidence>
<accession>A0A1H4B9F0</accession>
<keyword evidence="7" id="KW-0472">Membrane</keyword>
<dbReference type="RefSeq" id="WP_092564733.1">
    <property type="nucleotide sequence ID" value="NZ_FNQV01000009.1"/>
</dbReference>
<dbReference type="EMBL" id="FNQV01000009">
    <property type="protein sequence ID" value="SEA44793.1"/>
    <property type="molecule type" value="Genomic_DNA"/>
</dbReference>
<dbReference type="Pfam" id="PF03799">
    <property type="entry name" value="FtsQ_DivIB_C"/>
    <property type="match status" value="1"/>
</dbReference>
<dbReference type="AlphaFoldDB" id="A0A1H4B9F0"/>
<dbReference type="Pfam" id="PF08478">
    <property type="entry name" value="POTRA_1"/>
    <property type="match status" value="1"/>
</dbReference>
<evidence type="ECO:0000259" key="9">
    <source>
        <dbReference type="Pfam" id="PF08478"/>
    </source>
</evidence>
<dbReference type="OrthoDB" id="4793367at2"/>
<evidence type="ECO:0000256" key="4">
    <source>
        <dbReference type="ARBA" id="ARBA00022989"/>
    </source>
</evidence>
<feature type="transmembrane region" description="Helical" evidence="7">
    <location>
        <begin position="89"/>
        <end position="113"/>
    </location>
</feature>
<protein>
    <submittedName>
        <fullName evidence="10">Cell division protein FtsQ</fullName>
    </submittedName>
</protein>
<keyword evidence="2 10" id="KW-0132">Cell division</keyword>
<dbReference type="InterPro" id="IPR005548">
    <property type="entry name" value="Cell_div_FtsQ/DivIB_C"/>
</dbReference>
<feature type="compositionally biased region" description="Basic and acidic residues" evidence="6">
    <location>
        <begin position="33"/>
        <end position="45"/>
    </location>
</feature>
<feature type="domain" description="Cell division protein FtsQ/DivIB C-terminal" evidence="8">
    <location>
        <begin position="192"/>
        <end position="293"/>
    </location>
</feature>
<evidence type="ECO:0000256" key="3">
    <source>
        <dbReference type="ARBA" id="ARBA00022692"/>
    </source>
</evidence>
<organism evidence="10 11">
    <name type="scientific">Bowdeniella nasicola</name>
    <dbReference type="NCBI Taxonomy" id="208480"/>
    <lineage>
        <taxon>Bacteria</taxon>
        <taxon>Bacillati</taxon>
        <taxon>Actinomycetota</taxon>
        <taxon>Actinomycetes</taxon>
        <taxon>Actinomycetales</taxon>
        <taxon>Actinomycetaceae</taxon>
        <taxon>Bowdeniella</taxon>
    </lineage>
</organism>
<dbReference type="GO" id="GO:0051301">
    <property type="term" value="P:cell division"/>
    <property type="evidence" value="ECO:0007669"/>
    <property type="project" value="UniProtKB-KW"/>
</dbReference>
<dbReference type="GO" id="GO:0005886">
    <property type="term" value="C:plasma membrane"/>
    <property type="evidence" value="ECO:0007669"/>
    <property type="project" value="TreeGrafter"/>
</dbReference>
<proteinExistence type="predicted"/>
<evidence type="ECO:0000313" key="10">
    <source>
        <dbReference type="EMBL" id="SEA44793.1"/>
    </source>
</evidence>
<keyword evidence="1" id="KW-1003">Cell membrane</keyword>
<dbReference type="InterPro" id="IPR013685">
    <property type="entry name" value="POTRA_FtsQ_type"/>
</dbReference>
<evidence type="ECO:0000313" key="11">
    <source>
        <dbReference type="Proteomes" id="UP000199288"/>
    </source>
</evidence>
<keyword evidence="3 7" id="KW-0812">Transmembrane</keyword>
<dbReference type="Proteomes" id="UP000199288">
    <property type="component" value="Unassembled WGS sequence"/>
</dbReference>
<dbReference type="InterPro" id="IPR050487">
    <property type="entry name" value="FtsQ_DivIB"/>
</dbReference>
<evidence type="ECO:0000256" key="2">
    <source>
        <dbReference type="ARBA" id="ARBA00022618"/>
    </source>
</evidence>
<dbReference type="PANTHER" id="PTHR37820:SF1">
    <property type="entry name" value="CELL DIVISION PROTEIN FTSQ"/>
    <property type="match status" value="1"/>
</dbReference>
<keyword evidence="4 7" id="KW-1133">Transmembrane helix</keyword>